<gene>
    <name evidence="2" type="ORF">WR164_03350</name>
</gene>
<feature type="transmembrane region" description="Helical" evidence="1">
    <location>
        <begin position="80"/>
        <end position="96"/>
    </location>
</feature>
<feature type="transmembrane region" description="Helical" evidence="1">
    <location>
        <begin position="101"/>
        <end position="120"/>
    </location>
</feature>
<proteinExistence type="predicted"/>
<evidence type="ECO:0008006" key="4">
    <source>
        <dbReference type="Google" id="ProtNLM"/>
    </source>
</evidence>
<dbReference type="Proteomes" id="UP001144204">
    <property type="component" value="Unassembled WGS sequence"/>
</dbReference>
<keyword evidence="3" id="KW-1185">Reference proteome</keyword>
<reference evidence="2" key="1">
    <citation type="submission" date="2022-07" db="EMBL/GenBank/DDBJ databases">
        <authorList>
            <person name="Kouya T."/>
            <person name="Ishiyama Y."/>
        </authorList>
    </citation>
    <scope>NUCLEOTIDE SEQUENCE</scope>
    <source>
        <strain evidence="2">WR16-4</strain>
    </source>
</reference>
<protein>
    <recommendedName>
        <fullName evidence="4">Membrane protein 6-pyruvoyl-tetrahydropterin synthase-related domain-containing protein</fullName>
    </recommendedName>
</protein>
<keyword evidence="1" id="KW-0472">Membrane</keyword>
<evidence type="ECO:0000313" key="2">
    <source>
        <dbReference type="EMBL" id="GLB46356.1"/>
    </source>
</evidence>
<reference evidence="2" key="2">
    <citation type="journal article" date="2023" name="PLoS ONE">
        <title>Philodulcilactobacillus myokoensis gen. nov., sp. nov., a fructophilic, acidophilic, and agar-phobic lactic acid bacterium isolated from fermented vegetable extracts.</title>
        <authorList>
            <person name="Kouya T."/>
            <person name="Ishiyama Y."/>
            <person name="Ohashi S."/>
            <person name="Kumakubo R."/>
            <person name="Yamazaki T."/>
            <person name="Otaki T."/>
        </authorList>
    </citation>
    <scope>NUCLEOTIDE SEQUENCE</scope>
    <source>
        <strain evidence="2">WR16-4</strain>
    </source>
</reference>
<comment type="caution">
    <text evidence="2">The sequence shown here is derived from an EMBL/GenBank/DDBJ whole genome shotgun (WGS) entry which is preliminary data.</text>
</comment>
<keyword evidence="1" id="KW-1133">Transmembrane helix</keyword>
<feature type="transmembrane region" description="Helical" evidence="1">
    <location>
        <begin position="15"/>
        <end position="34"/>
    </location>
</feature>
<feature type="transmembrane region" description="Helical" evidence="1">
    <location>
        <begin position="334"/>
        <end position="355"/>
    </location>
</feature>
<keyword evidence="1" id="KW-0812">Transmembrane</keyword>
<dbReference type="AlphaFoldDB" id="A0A9W6ERE0"/>
<accession>A0A9W6ERE0</accession>
<dbReference type="EMBL" id="BRPL01000002">
    <property type="protein sequence ID" value="GLB46356.1"/>
    <property type="molecule type" value="Genomic_DNA"/>
</dbReference>
<feature type="transmembrane region" description="Helical" evidence="1">
    <location>
        <begin position="181"/>
        <end position="214"/>
    </location>
</feature>
<feature type="transmembrane region" description="Helical" evidence="1">
    <location>
        <begin position="226"/>
        <end position="244"/>
    </location>
</feature>
<feature type="transmembrane region" description="Helical" evidence="1">
    <location>
        <begin position="303"/>
        <end position="322"/>
    </location>
</feature>
<feature type="transmembrane region" description="Helical" evidence="1">
    <location>
        <begin position="275"/>
        <end position="291"/>
    </location>
</feature>
<feature type="transmembrane region" description="Helical" evidence="1">
    <location>
        <begin position="132"/>
        <end position="150"/>
    </location>
</feature>
<name>A0A9W6ERE0_9LACO</name>
<feature type="transmembrane region" description="Helical" evidence="1">
    <location>
        <begin position="367"/>
        <end position="387"/>
    </location>
</feature>
<sequence>MTLTIRKLFNQHNKIFMICFFILMSFLSVAYLLHFNQVYNNPDFIYHYSRINGIKYNLIKGNYPFINQGTTVPYGTVLSFYPWLTLLPFILLSFFIPNGVILFYSVIGIILFITYMTSYFGSKVINNSNSNAFVYSILYTNSSLIFNWAFYSGDIGATLAMAFFPLAFFGLISFLKDGKHIIMFTIGILLALSSHLITGGIGSLFLLIIGIFYINKINYKKSLKLFASLMTIILLTSIFWYPMFELSHLNNINLPSNFGHILDGIYEYIGKPANYVYGITEIIGFASILFIKSKNYTKLDLISWFIGIICFVINIKYIGNFLSTYTPFISKFQFAFRFMLVAHIFLAFLATKLITGKYNDAISFPKSFEYIFVAFCICIPFVNEYGFQFLMHNRYLVDTVSKMYYAESKSNDTYYNKFKFNAASYKNLQHFYYAYDYAPNPIVKNNLHLDMHFKTKIYDKNDNQNHIINYQPTKQGIIINNKGYQNIEYPIYIYKGIKYKFTLNHHRLSDSHINEKLTYNNYRLTLKNLPKGKNMISIASANLEK</sequence>
<organism evidence="2 3">
    <name type="scientific">Philodulcilactobacillus myokoensis</name>
    <dbReference type="NCBI Taxonomy" id="2929573"/>
    <lineage>
        <taxon>Bacteria</taxon>
        <taxon>Bacillati</taxon>
        <taxon>Bacillota</taxon>
        <taxon>Bacilli</taxon>
        <taxon>Lactobacillales</taxon>
        <taxon>Lactobacillaceae</taxon>
        <taxon>Philodulcilactobacillus</taxon>
    </lineage>
</organism>
<evidence type="ECO:0000256" key="1">
    <source>
        <dbReference type="SAM" id="Phobius"/>
    </source>
</evidence>
<feature type="transmembrane region" description="Helical" evidence="1">
    <location>
        <begin position="157"/>
        <end position="175"/>
    </location>
</feature>
<evidence type="ECO:0000313" key="3">
    <source>
        <dbReference type="Proteomes" id="UP001144204"/>
    </source>
</evidence>